<name>A0A9Q8L8C2_PASFU</name>
<dbReference type="InterPro" id="IPR027417">
    <property type="entry name" value="P-loop_NTPase"/>
</dbReference>
<feature type="domain" description="NACHT-NTPase and P-loop NTPases N-terminal" evidence="4">
    <location>
        <begin position="11"/>
        <end position="118"/>
    </location>
</feature>
<evidence type="ECO:0000313" key="6">
    <source>
        <dbReference type="Proteomes" id="UP000756132"/>
    </source>
</evidence>
<dbReference type="InterPro" id="IPR031352">
    <property type="entry name" value="SesA"/>
</dbReference>
<evidence type="ECO:0000259" key="3">
    <source>
        <dbReference type="Pfam" id="PF00931"/>
    </source>
</evidence>
<evidence type="ECO:0008006" key="7">
    <source>
        <dbReference type="Google" id="ProtNLM"/>
    </source>
</evidence>
<accession>A0A9Q8L8C2</accession>
<reference evidence="5" key="1">
    <citation type="submission" date="2021-12" db="EMBL/GenBank/DDBJ databases">
        <authorList>
            <person name="Zaccaron A."/>
            <person name="Stergiopoulos I."/>
        </authorList>
    </citation>
    <scope>NUCLEOTIDE SEQUENCE</scope>
    <source>
        <strain evidence="5">Race5_Kim</strain>
    </source>
</reference>
<dbReference type="Pfam" id="PF00931">
    <property type="entry name" value="NB-ARC"/>
    <property type="match status" value="1"/>
</dbReference>
<dbReference type="InterPro" id="IPR002182">
    <property type="entry name" value="NB-ARC"/>
</dbReference>
<dbReference type="SUPFAM" id="SSF52540">
    <property type="entry name" value="P-loop containing nucleoside triphosphate hydrolases"/>
    <property type="match status" value="1"/>
</dbReference>
<dbReference type="Pfam" id="PF17107">
    <property type="entry name" value="SesA"/>
    <property type="match status" value="1"/>
</dbReference>
<evidence type="ECO:0000313" key="5">
    <source>
        <dbReference type="EMBL" id="UJO12579.1"/>
    </source>
</evidence>
<dbReference type="Proteomes" id="UP000756132">
    <property type="component" value="Chromosome 1"/>
</dbReference>
<evidence type="ECO:0000256" key="2">
    <source>
        <dbReference type="SAM" id="SignalP"/>
    </source>
</evidence>
<organism evidence="5 6">
    <name type="scientific">Passalora fulva</name>
    <name type="common">Tomato leaf mold</name>
    <name type="synonym">Cladosporium fulvum</name>
    <dbReference type="NCBI Taxonomy" id="5499"/>
    <lineage>
        <taxon>Eukaryota</taxon>
        <taxon>Fungi</taxon>
        <taxon>Dikarya</taxon>
        <taxon>Ascomycota</taxon>
        <taxon>Pezizomycotina</taxon>
        <taxon>Dothideomycetes</taxon>
        <taxon>Dothideomycetidae</taxon>
        <taxon>Mycosphaerellales</taxon>
        <taxon>Mycosphaerellaceae</taxon>
        <taxon>Fulvia</taxon>
    </lineage>
</organism>
<dbReference type="RefSeq" id="XP_047756945.1">
    <property type="nucleotide sequence ID" value="XM_047901150.1"/>
</dbReference>
<gene>
    <name evidence="5" type="ORF">CLAFUR5_02002</name>
</gene>
<dbReference type="GO" id="GO:0043531">
    <property type="term" value="F:ADP binding"/>
    <property type="evidence" value="ECO:0007669"/>
    <property type="project" value="InterPro"/>
</dbReference>
<dbReference type="GeneID" id="71981880"/>
<keyword evidence="6" id="KW-1185">Reference proteome</keyword>
<feature type="domain" description="NB-ARC" evidence="3">
    <location>
        <begin position="251"/>
        <end position="399"/>
    </location>
</feature>
<dbReference type="PANTHER" id="PTHR35205">
    <property type="entry name" value="NB-ARC AND TPR DOMAIN PROTEIN"/>
    <property type="match status" value="1"/>
</dbReference>
<dbReference type="PANTHER" id="PTHR35205:SF1">
    <property type="entry name" value="ZU5 DOMAIN-CONTAINING PROTEIN"/>
    <property type="match status" value="1"/>
</dbReference>
<proteinExistence type="predicted"/>
<keyword evidence="2" id="KW-0732">Signal</keyword>
<protein>
    <recommendedName>
        <fullName evidence="7">NACHT-NTPase and P-loop NTPases N-terminal domain-containing protein</fullName>
    </recommendedName>
</protein>
<dbReference type="Gene3D" id="3.40.50.300">
    <property type="entry name" value="P-loop containing nucleotide triphosphate hydrolases"/>
    <property type="match status" value="1"/>
</dbReference>
<evidence type="ECO:0000259" key="4">
    <source>
        <dbReference type="Pfam" id="PF17107"/>
    </source>
</evidence>
<feature type="signal peptide" evidence="2">
    <location>
        <begin position="1"/>
        <end position="20"/>
    </location>
</feature>
<feature type="chain" id="PRO_5040185780" description="NACHT-NTPase and P-loop NTPases N-terminal domain-containing protein" evidence="2">
    <location>
        <begin position="21"/>
        <end position="975"/>
    </location>
</feature>
<dbReference type="EMBL" id="CP090163">
    <property type="protein sequence ID" value="UJO12579.1"/>
    <property type="molecule type" value="Genomic_DNA"/>
</dbReference>
<dbReference type="KEGG" id="ffu:CLAFUR5_02002"/>
<sequence>MGEAVAVLGLVSAIITIVDATQRIYDAAQDVEGLPAAFKVISTRMPLVKQTLVFVKQKYERGEHESEIFQILTNTREKARGLREIFKKKRKALRTLKPGRSDKVENLWKAILGNLQSLQVYHVFRQAVKDDDLRRAIQEIAEVESSLPESGTTNITSTGPGASFNTGTGTQENWQNYGSGAMAREMTLTQNITGSVFLPQLGPRDPSHTRPYHNSVPFSQISDEYTDRPAAMQQLEAALLERSSRWQHIRGAVVVGMAGTRKTQLILKYALVHAHEYDTILWVNADKPSSVVGSFELIARDLQLVDYNISLLSTAQVMPQQSTAVRNILEWLTKRTTPWLLILDNADEDDWGLRDILPRAGHGTVIITTQDRAIPRALKINSVCLDVMLEEEAVALLLEAVGCTQWTENLALLELCTDVVRRLEYLPLAIHLAGATINCDAALLAAGPERVGICTRSAINGYLTAFQNNRSALLRDTNHDFLRSPHRTTVWTAWETTFQLLERARTKSGTGVSPNVLLTFLAFLDPAVILYTHLKDAHAGLLRGQDFPYYKVSDWPPWLLRLVSAEYSLSQTIGNKSCEWSHDCYSQTMSRLWRYGLIRSKNADWSEEISLHKLVRWRAQQEADEKEYLQAYAQLLELITWASSRNTSAYRIYYETDDYDLDDPSTRGRLIRTLDELCSTYERLRHWEAAHNKLGWLLHEQVESLGRSNPGTISTLCRKLEAGVHTVSGNEVEEISEFIHGGSQTEQMALVENLPLQLRTLWSSVLQRDKKSSHAGWSNGDSDDDGGVPLRLEGLVGVSGASSVHIMDSRSWLRRSMEAFVSRAYRRWEKHERRSQIRTQMRSIQRTVRRDETRLHDRGQKASQDTEAAAPDLPTLFEVFSHGSWSTVSNYLRFIDAETVRYRDPIQRRTILHWAAARGFDTAAVRCLAFGSDINAPRTTSAADLCIMLARISIWVWWKRLSNMEQTSLLRMPVA</sequence>
<dbReference type="OrthoDB" id="674604at2759"/>
<reference evidence="5" key="2">
    <citation type="journal article" date="2022" name="Microb. Genom.">
        <title>A chromosome-scale genome assembly of the tomato pathogen Cladosporium fulvum reveals a compartmentalized genome architecture and the presence of a dispensable chromosome.</title>
        <authorList>
            <person name="Zaccaron A.Z."/>
            <person name="Chen L.H."/>
            <person name="Samaras A."/>
            <person name="Stergiopoulos I."/>
        </authorList>
    </citation>
    <scope>NUCLEOTIDE SEQUENCE</scope>
    <source>
        <strain evidence="5">Race5_Kim</strain>
    </source>
</reference>
<dbReference type="AlphaFoldDB" id="A0A9Q8L8C2"/>
<evidence type="ECO:0000256" key="1">
    <source>
        <dbReference type="SAM" id="MobiDB-lite"/>
    </source>
</evidence>
<feature type="region of interest" description="Disordered" evidence="1">
    <location>
        <begin position="148"/>
        <end position="176"/>
    </location>
</feature>